<evidence type="ECO:0000259" key="2">
    <source>
        <dbReference type="Pfam" id="PF10988"/>
    </source>
</evidence>
<proteinExistence type="predicted"/>
<dbReference type="Proteomes" id="UP000198462">
    <property type="component" value="Unassembled WGS sequence"/>
</dbReference>
<keyword evidence="4" id="KW-1185">Reference proteome</keyword>
<dbReference type="OrthoDB" id="7841570at2"/>
<dbReference type="PANTHER" id="PTHR39200:SF1">
    <property type="entry name" value="AUTO-TRANSPORTER ADHESIN HEAD GIN DOMAIN-CONTAINING PROTEIN-RELATED"/>
    <property type="match status" value="1"/>
</dbReference>
<feature type="chain" id="PRO_5012691044" description="Putative auto-transporter adhesin head GIN domain-containing protein" evidence="1">
    <location>
        <begin position="25"/>
        <end position="237"/>
    </location>
</feature>
<reference evidence="4" key="1">
    <citation type="submission" date="2017-05" db="EMBL/GenBank/DDBJ databases">
        <authorList>
            <person name="Lin X."/>
        </authorList>
    </citation>
    <scope>NUCLEOTIDE SEQUENCE [LARGE SCALE GENOMIC DNA]</scope>
    <source>
        <strain evidence="4">JLT2012</strain>
    </source>
</reference>
<evidence type="ECO:0000313" key="4">
    <source>
        <dbReference type="Proteomes" id="UP000198462"/>
    </source>
</evidence>
<dbReference type="PANTHER" id="PTHR39200">
    <property type="entry name" value="HYPOTHETICAL EXPORTED PROTEIN"/>
    <property type="match status" value="1"/>
</dbReference>
<gene>
    <name evidence="3" type="ORF">B5C34_10405</name>
</gene>
<name>A0A219B7R3_9SPHN</name>
<dbReference type="InterPro" id="IPR021255">
    <property type="entry name" value="DUF2807"/>
</dbReference>
<dbReference type="Gene3D" id="2.160.20.120">
    <property type="match status" value="1"/>
</dbReference>
<evidence type="ECO:0000313" key="3">
    <source>
        <dbReference type="EMBL" id="OWV33829.1"/>
    </source>
</evidence>
<feature type="domain" description="Putative auto-transporter adhesin head GIN" evidence="2">
    <location>
        <begin position="33"/>
        <end position="220"/>
    </location>
</feature>
<comment type="caution">
    <text evidence="3">The sequence shown here is derived from an EMBL/GenBank/DDBJ whole genome shotgun (WGS) entry which is preliminary data.</text>
</comment>
<organism evidence="3 4">
    <name type="scientific">Pacificimonas flava</name>
    <dbReference type="NCBI Taxonomy" id="1234595"/>
    <lineage>
        <taxon>Bacteria</taxon>
        <taxon>Pseudomonadati</taxon>
        <taxon>Pseudomonadota</taxon>
        <taxon>Alphaproteobacteria</taxon>
        <taxon>Sphingomonadales</taxon>
        <taxon>Sphingosinicellaceae</taxon>
        <taxon>Pacificimonas</taxon>
    </lineage>
</organism>
<dbReference type="RefSeq" id="WP_088712552.1">
    <property type="nucleotide sequence ID" value="NZ_NFZT01000001.1"/>
</dbReference>
<dbReference type="AlphaFoldDB" id="A0A219B7R3"/>
<feature type="signal peptide" evidence="1">
    <location>
        <begin position="1"/>
        <end position="24"/>
    </location>
</feature>
<accession>A0A219B7R3</accession>
<sequence>MIRTVTAFSAAAFSAALLATSAFAAERSWTPSDFDEIEVRGPYDVVVTTGGSPLVRAQGSDDALERLEIRTDGDRLIITSKRSGGLSGLFGGRDDADVRVLVNTERLNAASLSGSGDLVVDRMDGDDVKIAMSGSGDINVGAVRAGSAKIAMSGSGDISAAGACNSASISISGSGEVQAGDLACKMLTVSIAGSGDVYAHASDTATAKIAGSGDVFISGGARCSTKVSGSGEVQCGA</sequence>
<protein>
    <recommendedName>
        <fullName evidence="2">Putative auto-transporter adhesin head GIN domain-containing protein</fullName>
    </recommendedName>
</protein>
<dbReference type="EMBL" id="NFZT01000001">
    <property type="protein sequence ID" value="OWV33829.1"/>
    <property type="molecule type" value="Genomic_DNA"/>
</dbReference>
<keyword evidence="1" id="KW-0732">Signal</keyword>
<evidence type="ECO:0000256" key="1">
    <source>
        <dbReference type="SAM" id="SignalP"/>
    </source>
</evidence>
<dbReference type="Pfam" id="PF10988">
    <property type="entry name" value="DUF2807"/>
    <property type="match status" value="1"/>
</dbReference>